<evidence type="ECO:0000313" key="3">
    <source>
        <dbReference type="Proteomes" id="UP000027222"/>
    </source>
</evidence>
<feature type="chain" id="PRO_5001649122" description="Secreted protein" evidence="1">
    <location>
        <begin position="17"/>
        <end position="122"/>
    </location>
</feature>
<reference evidence="3" key="1">
    <citation type="journal article" date="2014" name="Proc. Natl. Acad. Sci. U.S.A.">
        <title>Extensive sampling of basidiomycete genomes demonstrates inadequacy of the white-rot/brown-rot paradigm for wood decay fungi.</title>
        <authorList>
            <person name="Riley R."/>
            <person name="Salamov A.A."/>
            <person name="Brown D.W."/>
            <person name="Nagy L.G."/>
            <person name="Floudas D."/>
            <person name="Held B.W."/>
            <person name="Levasseur A."/>
            <person name="Lombard V."/>
            <person name="Morin E."/>
            <person name="Otillar R."/>
            <person name="Lindquist E.A."/>
            <person name="Sun H."/>
            <person name="LaButti K.M."/>
            <person name="Schmutz J."/>
            <person name="Jabbour D."/>
            <person name="Luo H."/>
            <person name="Baker S.E."/>
            <person name="Pisabarro A.G."/>
            <person name="Walton J.D."/>
            <person name="Blanchette R.A."/>
            <person name="Henrissat B."/>
            <person name="Martin F."/>
            <person name="Cullen D."/>
            <person name="Hibbett D.S."/>
            <person name="Grigoriev I.V."/>
        </authorList>
    </citation>
    <scope>NUCLEOTIDE SEQUENCE [LARGE SCALE GENOMIC DNA]</scope>
    <source>
        <strain evidence="3">CBS 339.88</strain>
    </source>
</reference>
<dbReference type="AlphaFoldDB" id="A0A067SUR5"/>
<accession>A0A067SUR5</accession>
<protein>
    <recommendedName>
        <fullName evidence="4">Secreted protein</fullName>
    </recommendedName>
</protein>
<gene>
    <name evidence="2" type="ORF">GALMADRAFT_886010</name>
</gene>
<proteinExistence type="predicted"/>
<sequence length="122" mass="13442">MRQLLTLPALAHPALARSNLSICIVNAASTCTAAVCFGGYMCFNVAMPTPRSKAYDTPRRSSRLSSLNFWKYHCIFNCCTRVTSHNMASTLAVTDGDRNTKNILRMLAVHNVHTAPFFGSSR</sequence>
<feature type="signal peptide" evidence="1">
    <location>
        <begin position="1"/>
        <end position="16"/>
    </location>
</feature>
<dbReference type="EMBL" id="KL142397">
    <property type="protein sequence ID" value="KDR70483.1"/>
    <property type="molecule type" value="Genomic_DNA"/>
</dbReference>
<name>A0A067SUR5_GALM3</name>
<dbReference type="HOGENOM" id="CLU_2026907_0_0_1"/>
<keyword evidence="1" id="KW-0732">Signal</keyword>
<organism evidence="2 3">
    <name type="scientific">Galerina marginata (strain CBS 339.88)</name>
    <dbReference type="NCBI Taxonomy" id="685588"/>
    <lineage>
        <taxon>Eukaryota</taxon>
        <taxon>Fungi</taxon>
        <taxon>Dikarya</taxon>
        <taxon>Basidiomycota</taxon>
        <taxon>Agaricomycotina</taxon>
        <taxon>Agaricomycetes</taxon>
        <taxon>Agaricomycetidae</taxon>
        <taxon>Agaricales</taxon>
        <taxon>Agaricineae</taxon>
        <taxon>Strophariaceae</taxon>
        <taxon>Galerina</taxon>
    </lineage>
</organism>
<dbReference type="Proteomes" id="UP000027222">
    <property type="component" value="Unassembled WGS sequence"/>
</dbReference>
<evidence type="ECO:0008006" key="4">
    <source>
        <dbReference type="Google" id="ProtNLM"/>
    </source>
</evidence>
<evidence type="ECO:0000313" key="2">
    <source>
        <dbReference type="EMBL" id="KDR70483.1"/>
    </source>
</evidence>
<evidence type="ECO:0000256" key="1">
    <source>
        <dbReference type="SAM" id="SignalP"/>
    </source>
</evidence>
<keyword evidence="3" id="KW-1185">Reference proteome</keyword>